<gene>
    <name evidence="1" type="ORF">SAMN04487958_10149</name>
</gene>
<proteinExistence type="predicted"/>
<protein>
    <submittedName>
        <fullName evidence="1">Uncharacterized protein</fullName>
    </submittedName>
</protein>
<sequence>MSQKSISAHEVMYDLIPKLNALERQINNTLEAMITAGQSPAEKESTEKLKIEFELELTMIRMNLQHLLSRYRTELEAVTRDDHHDVTLALDKHETVAVESAKALYDRVQRLQQGQ</sequence>
<keyword evidence="2" id="KW-1185">Reference proteome</keyword>
<dbReference type="Proteomes" id="UP000198505">
    <property type="component" value="Unassembled WGS sequence"/>
</dbReference>
<evidence type="ECO:0000313" key="1">
    <source>
        <dbReference type="EMBL" id="SER41844.1"/>
    </source>
</evidence>
<accession>A0A1H9P0N5</accession>
<dbReference type="AlphaFoldDB" id="A0A1H9P0N5"/>
<evidence type="ECO:0000313" key="2">
    <source>
        <dbReference type="Proteomes" id="UP000198505"/>
    </source>
</evidence>
<dbReference type="STRING" id="416874.SAMN04487958_10149"/>
<dbReference type="RefSeq" id="WP_092824160.1">
    <property type="nucleotide sequence ID" value="NZ_FOGS01000001.1"/>
</dbReference>
<organism evidence="1 2">
    <name type="scientific">Vreelandella subterranea</name>
    <dbReference type="NCBI Taxonomy" id="416874"/>
    <lineage>
        <taxon>Bacteria</taxon>
        <taxon>Pseudomonadati</taxon>
        <taxon>Pseudomonadota</taxon>
        <taxon>Gammaproteobacteria</taxon>
        <taxon>Oceanospirillales</taxon>
        <taxon>Halomonadaceae</taxon>
        <taxon>Vreelandella</taxon>
    </lineage>
</organism>
<name>A0A1H9P0N5_9GAMM</name>
<dbReference type="EMBL" id="FOGS01000001">
    <property type="protein sequence ID" value="SER41844.1"/>
    <property type="molecule type" value="Genomic_DNA"/>
</dbReference>
<reference evidence="2" key="1">
    <citation type="submission" date="2016-10" db="EMBL/GenBank/DDBJ databases">
        <authorList>
            <person name="Varghese N."/>
            <person name="Submissions S."/>
        </authorList>
    </citation>
    <scope>NUCLEOTIDE SEQUENCE [LARGE SCALE GENOMIC DNA]</scope>
    <source>
        <strain evidence="2">CGMCC 1.6495</strain>
    </source>
</reference>